<keyword evidence="3" id="KW-0813">Transport</keyword>
<dbReference type="NCBIfam" id="NF007739">
    <property type="entry name" value="PRK10419.1"/>
    <property type="match status" value="2"/>
</dbReference>
<dbReference type="CDD" id="cd03257">
    <property type="entry name" value="ABC_NikE_OppD_transporters"/>
    <property type="match status" value="2"/>
</dbReference>
<reference evidence="8 9" key="1">
    <citation type="submission" date="2018-03" db="EMBL/GenBank/DDBJ databases">
        <title>Genome sequencing of Phreatobacter sp.</title>
        <authorList>
            <person name="Kim S.-J."/>
            <person name="Heo J."/>
            <person name="Kwon S.-W."/>
        </authorList>
    </citation>
    <scope>NUCLEOTIDE SEQUENCE [LARGE SCALE GENOMIC DNA]</scope>
    <source>
        <strain evidence="8 9">S-12</strain>
    </source>
</reference>
<dbReference type="InterPro" id="IPR017871">
    <property type="entry name" value="ABC_transporter-like_CS"/>
</dbReference>
<dbReference type="GO" id="GO:0005524">
    <property type="term" value="F:ATP binding"/>
    <property type="evidence" value="ECO:0007669"/>
    <property type="project" value="UniProtKB-KW"/>
</dbReference>
<evidence type="ECO:0000313" key="9">
    <source>
        <dbReference type="Proteomes" id="UP000237889"/>
    </source>
</evidence>
<dbReference type="PANTHER" id="PTHR43776">
    <property type="entry name" value="TRANSPORT ATP-BINDING PROTEIN"/>
    <property type="match status" value="1"/>
</dbReference>
<evidence type="ECO:0000256" key="3">
    <source>
        <dbReference type="ARBA" id="ARBA00022448"/>
    </source>
</evidence>
<organism evidence="8 9">
    <name type="scientific">Phreatobacter cathodiphilus</name>
    <dbReference type="NCBI Taxonomy" id="1868589"/>
    <lineage>
        <taxon>Bacteria</taxon>
        <taxon>Pseudomonadati</taxon>
        <taxon>Pseudomonadota</taxon>
        <taxon>Alphaproteobacteria</taxon>
        <taxon>Hyphomicrobiales</taxon>
        <taxon>Phreatobacteraceae</taxon>
        <taxon>Phreatobacter</taxon>
    </lineage>
</organism>
<dbReference type="PROSITE" id="PS50893">
    <property type="entry name" value="ABC_TRANSPORTER_2"/>
    <property type="match status" value="2"/>
</dbReference>
<dbReference type="SUPFAM" id="SSF52540">
    <property type="entry name" value="P-loop containing nucleoside triphosphate hydrolases"/>
    <property type="match status" value="2"/>
</dbReference>
<dbReference type="InterPro" id="IPR003439">
    <property type="entry name" value="ABC_transporter-like_ATP-bd"/>
</dbReference>
<sequence length="553" mass="59179">MPVVSPPVLAVRDLRVGTPSGFTAVAGVSFDIGAGEIVAVVGESGSGKTATGRAVIGLLPRGLSVTGGSIAIAGEEVTTFGQGQLRSIRGAVVGMVFQEPMVSLNPALSIGLQMSEAMRIHTTMPDAEIRQAILAMLARVGIADPEGCLAAYPHEFSGGMRQRIMLASVMLLKPRLLIADEPTTALDTLSQAEVLDLMVELTRESGTAVMLITHNLGLVARYADRALVMRQGEIVEEGPARRLLAEPRHVYTRALVDALPRRTARPLVPVARDPVIRAEGLSVRFASGGAWLRPRRIVRAVDGVDLSVHAGETVSLVGGSGSGKTTLGRAMLRLVEPSAGRILFRGEDVSALKGRGLLPFRLACQIVFQDPYSSLDPRMRVGAIVQEPLRLVPGLDAAEITRRVAAILDDVGLTGLEARYPHQLSGGQRQRVAIARALVRRPDFVVADEPVSALDMTIQKQILALFRSLQQSYGFACLFVSHDLAAVEEISDRVIVMQEGKIVEEGPRDAVYDNPRHAYTQRLLAASPRLDGEPPAARGAMTSEPHAITTNLY</sequence>
<comment type="similarity">
    <text evidence="2">Belongs to the ABC transporter superfamily.</text>
</comment>
<evidence type="ECO:0000313" key="8">
    <source>
        <dbReference type="EMBL" id="AVO44367.1"/>
    </source>
</evidence>
<proteinExistence type="inferred from homology"/>
<feature type="domain" description="ABC transporter" evidence="7">
    <location>
        <begin position="9"/>
        <end position="256"/>
    </location>
</feature>
<feature type="domain" description="ABC transporter" evidence="7">
    <location>
        <begin position="276"/>
        <end position="524"/>
    </location>
</feature>
<evidence type="ECO:0000256" key="4">
    <source>
        <dbReference type="ARBA" id="ARBA00022741"/>
    </source>
</evidence>
<evidence type="ECO:0000256" key="1">
    <source>
        <dbReference type="ARBA" id="ARBA00004417"/>
    </source>
</evidence>
<accession>A0A2S0N8M5</accession>
<evidence type="ECO:0000256" key="5">
    <source>
        <dbReference type="ARBA" id="ARBA00022840"/>
    </source>
</evidence>
<dbReference type="OrthoDB" id="9802264at2"/>
<dbReference type="Gene3D" id="3.40.50.300">
    <property type="entry name" value="P-loop containing nucleotide triphosphate hydrolases"/>
    <property type="match status" value="2"/>
</dbReference>
<keyword evidence="5 8" id="KW-0067">ATP-binding</keyword>
<dbReference type="Pfam" id="PF08352">
    <property type="entry name" value="oligo_HPY"/>
    <property type="match status" value="2"/>
</dbReference>
<dbReference type="Pfam" id="PF00005">
    <property type="entry name" value="ABC_tran"/>
    <property type="match status" value="2"/>
</dbReference>
<dbReference type="EMBL" id="CP027668">
    <property type="protein sequence ID" value="AVO44367.1"/>
    <property type="molecule type" value="Genomic_DNA"/>
</dbReference>
<dbReference type="GO" id="GO:0005886">
    <property type="term" value="C:plasma membrane"/>
    <property type="evidence" value="ECO:0007669"/>
    <property type="project" value="UniProtKB-SubCell"/>
</dbReference>
<gene>
    <name evidence="8" type="ORF">C6569_04430</name>
</gene>
<keyword evidence="9" id="KW-1185">Reference proteome</keyword>
<dbReference type="GO" id="GO:0055085">
    <property type="term" value="P:transmembrane transport"/>
    <property type="evidence" value="ECO:0007669"/>
    <property type="project" value="UniProtKB-ARBA"/>
</dbReference>
<dbReference type="AlphaFoldDB" id="A0A2S0N8M5"/>
<dbReference type="GO" id="GO:0016887">
    <property type="term" value="F:ATP hydrolysis activity"/>
    <property type="evidence" value="ECO:0007669"/>
    <property type="project" value="InterPro"/>
</dbReference>
<dbReference type="InterPro" id="IPR050319">
    <property type="entry name" value="ABC_transp_ATP-bind"/>
</dbReference>
<dbReference type="SMART" id="SM00382">
    <property type="entry name" value="AAA"/>
    <property type="match status" value="2"/>
</dbReference>
<dbReference type="KEGG" id="phr:C6569_04430"/>
<keyword evidence="4" id="KW-0547">Nucleotide-binding</keyword>
<dbReference type="PROSITE" id="PS00211">
    <property type="entry name" value="ABC_TRANSPORTER_1"/>
    <property type="match status" value="2"/>
</dbReference>
<dbReference type="InterPro" id="IPR003593">
    <property type="entry name" value="AAA+_ATPase"/>
</dbReference>
<evidence type="ECO:0000256" key="2">
    <source>
        <dbReference type="ARBA" id="ARBA00005417"/>
    </source>
</evidence>
<dbReference type="InterPro" id="IPR027417">
    <property type="entry name" value="P-loop_NTPase"/>
</dbReference>
<feature type="region of interest" description="Disordered" evidence="6">
    <location>
        <begin position="529"/>
        <end position="553"/>
    </location>
</feature>
<dbReference type="PANTHER" id="PTHR43776:SF7">
    <property type="entry name" value="D,D-DIPEPTIDE TRANSPORT ATP-BINDING PROTEIN DDPF-RELATED"/>
    <property type="match status" value="1"/>
</dbReference>
<name>A0A2S0N8M5_9HYPH</name>
<dbReference type="Proteomes" id="UP000237889">
    <property type="component" value="Chromosome"/>
</dbReference>
<dbReference type="InterPro" id="IPR013563">
    <property type="entry name" value="Oligopep_ABC_C"/>
</dbReference>
<dbReference type="NCBIfam" id="NF008453">
    <property type="entry name" value="PRK11308.1"/>
    <property type="match status" value="2"/>
</dbReference>
<comment type="subcellular location">
    <subcellularLocation>
        <location evidence="1">Cell inner membrane</location>
        <topology evidence="1">Peripheral membrane protein</topology>
    </subcellularLocation>
</comment>
<evidence type="ECO:0000259" key="7">
    <source>
        <dbReference type="PROSITE" id="PS50893"/>
    </source>
</evidence>
<evidence type="ECO:0000256" key="6">
    <source>
        <dbReference type="SAM" id="MobiDB-lite"/>
    </source>
</evidence>
<protein>
    <submittedName>
        <fullName evidence="8">Peptide ABC transporter ATP-binding protein</fullName>
    </submittedName>
</protein>
<dbReference type="GO" id="GO:0015833">
    <property type="term" value="P:peptide transport"/>
    <property type="evidence" value="ECO:0007669"/>
    <property type="project" value="InterPro"/>
</dbReference>